<dbReference type="Pfam" id="PF00563">
    <property type="entry name" value="EAL"/>
    <property type="match status" value="1"/>
</dbReference>
<dbReference type="PROSITE" id="PS50887">
    <property type="entry name" value="GGDEF"/>
    <property type="match status" value="1"/>
</dbReference>
<evidence type="ECO:0000259" key="8">
    <source>
        <dbReference type="PROSITE" id="PS50887"/>
    </source>
</evidence>
<dbReference type="InterPro" id="IPR001633">
    <property type="entry name" value="EAL_dom"/>
</dbReference>
<evidence type="ECO:0000259" key="7">
    <source>
        <dbReference type="PROSITE" id="PS50883"/>
    </source>
</evidence>
<feature type="domain" description="PAS" evidence="6">
    <location>
        <begin position="88"/>
        <end position="141"/>
    </location>
</feature>
<organism evidence="9 10">
    <name type="scientific">Noviherbaspirillum denitrificans</name>
    <dbReference type="NCBI Taxonomy" id="1968433"/>
    <lineage>
        <taxon>Bacteria</taxon>
        <taxon>Pseudomonadati</taxon>
        <taxon>Pseudomonadota</taxon>
        <taxon>Betaproteobacteria</taxon>
        <taxon>Burkholderiales</taxon>
        <taxon>Oxalobacteraceae</taxon>
        <taxon>Noviherbaspirillum</taxon>
    </lineage>
</organism>
<dbReference type="CDD" id="cd00130">
    <property type="entry name" value="PAS"/>
    <property type="match status" value="1"/>
</dbReference>
<evidence type="ECO:0000313" key="9">
    <source>
        <dbReference type="EMBL" id="OWW21409.1"/>
    </source>
</evidence>
<feature type="modified residue" description="4-aspartylphosphate" evidence="4">
    <location>
        <position position="863"/>
    </location>
</feature>
<dbReference type="InterPro" id="IPR035965">
    <property type="entry name" value="PAS-like_dom_sf"/>
</dbReference>
<dbReference type="Gene3D" id="3.40.50.2300">
    <property type="match status" value="1"/>
</dbReference>
<dbReference type="InterPro" id="IPR000160">
    <property type="entry name" value="GGDEF_dom"/>
</dbReference>
<dbReference type="SMART" id="SM00448">
    <property type="entry name" value="REC"/>
    <property type="match status" value="1"/>
</dbReference>
<protein>
    <recommendedName>
        <fullName evidence="11">Diguanylate cyclase</fullName>
    </recommendedName>
</protein>
<dbReference type="Gene3D" id="3.30.450.20">
    <property type="entry name" value="PAS domain"/>
    <property type="match status" value="1"/>
</dbReference>
<accession>A0A254TFH8</accession>
<dbReference type="SUPFAM" id="SSF55073">
    <property type="entry name" value="Nucleotide cyclase"/>
    <property type="match status" value="1"/>
</dbReference>
<dbReference type="SMART" id="SM00052">
    <property type="entry name" value="EAL"/>
    <property type="match status" value="1"/>
</dbReference>
<dbReference type="InterPro" id="IPR043128">
    <property type="entry name" value="Rev_trsase/Diguanyl_cyclase"/>
</dbReference>
<dbReference type="InterPro" id="IPR011006">
    <property type="entry name" value="CheY-like_superfamily"/>
</dbReference>
<dbReference type="Pfam" id="PF00072">
    <property type="entry name" value="Response_reg"/>
    <property type="match status" value="1"/>
</dbReference>
<dbReference type="CDD" id="cd17569">
    <property type="entry name" value="REC_HupR-like"/>
    <property type="match status" value="1"/>
</dbReference>
<feature type="domain" description="GGDEF" evidence="8">
    <location>
        <begin position="401"/>
        <end position="534"/>
    </location>
</feature>
<dbReference type="GO" id="GO:0071111">
    <property type="term" value="F:cyclic-guanylate-specific phosphodiesterase activity"/>
    <property type="evidence" value="ECO:0007669"/>
    <property type="project" value="UniProtKB-EC"/>
</dbReference>
<dbReference type="Pfam" id="PF13185">
    <property type="entry name" value="GAF_2"/>
    <property type="match status" value="1"/>
</dbReference>
<feature type="domain" description="Response regulatory" evidence="5">
    <location>
        <begin position="814"/>
        <end position="929"/>
    </location>
</feature>
<evidence type="ECO:0000259" key="5">
    <source>
        <dbReference type="PROSITE" id="PS50110"/>
    </source>
</evidence>
<dbReference type="InterPro" id="IPR029787">
    <property type="entry name" value="Nucleotide_cyclase"/>
</dbReference>
<dbReference type="PANTHER" id="PTHR44757:SF2">
    <property type="entry name" value="BIOFILM ARCHITECTURE MAINTENANCE PROTEIN MBAA"/>
    <property type="match status" value="1"/>
</dbReference>
<dbReference type="Gene3D" id="3.20.20.450">
    <property type="entry name" value="EAL domain"/>
    <property type="match status" value="1"/>
</dbReference>
<dbReference type="Gene3D" id="3.30.450.40">
    <property type="match status" value="1"/>
</dbReference>
<evidence type="ECO:0008006" key="11">
    <source>
        <dbReference type="Google" id="ProtNLM"/>
    </source>
</evidence>
<dbReference type="PROSITE" id="PS50110">
    <property type="entry name" value="RESPONSE_REGULATORY"/>
    <property type="match status" value="1"/>
</dbReference>
<dbReference type="Gene3D" id="3.30.70.270">
    <property type="match status" value="1"/>
</dbReference>
<evidence type="ECO:0000256" key="4">
    <source>
        <dbReference type="PROSITE-ProRule" id="PRU00169"/>
    </source>
</evidence>
<comment type="caution">
    <text evidence="9">The sequence shown here is derived from an EMBL/GenBank/DDBJ whole genome shotgun (WGS) entry which is preliminary data.</text>
</comment>
<dbReference type="FunFam" id="3.30.70.270:FF:000001">
    <property type="entry name" value="Diguanylate cyclase domain protein"/>
    <property type="match status" value="1"/>
</dbReference>
<dbReference type="InterPro" id="IPR035919">
    <property type="entry name" value="EAL_sf"/>
</dbReference>
<keyword evidence="10" id="KW-1185">Reference proteome</keyword>
<keyword evidence="4" id="KW-0597">Phosphoprotein</keyword>
<dbReference type="Pfam" id="PF00990">
    <property type="entry name" value="GGDEF"/>
    <property type="match status" value="1"/>
</dbReference>
<feature type="domain" description="EAL" evidence="7">
    <location>
        <begin position="543"/>
        <end position="800"/>
    </location>
</feature>
<dbReference type="GO" id="GO:0000160">
    <property type="term" value="P:phosphorelay signal transduction system"/>
    <property type="evidence" value="ECO:0007669"/>
    <property type="project" value="InterPro"/>
</dbReference>
<dbReference type="PROSITE" id="PS50883">
    <property type="entry name" value="EAL"/>
    <property type="match status" value="1"/>
</dbReference>
<keyword evidence="2" id="KW-0418">Kinase</keyword>
<dbReference type="InterPro" id="IPR000014">
    <property type="entry name" value="PAS"/>
</dbReference>
<evidence type="ECO:0000256" key="2">
    <source>
        <dbReference type="ARBA" id="ARBA00022777"/>
    </source>
</evidence>
<keyword evidence="1" id="KW-0808">Transferase</keyword>
<dbReference type="SUPFAM" id="SSF55781">
    <property type="entry name" value="GAF domain-like"/>
    <property type="match status" value="1"/>
</dbReference>
<dbReference type="SMART" id="SM00267">
    <property type="entry name" value="GGDEF"/>
    <property type="match status" value="1"/>
</dbReference>
<evidence type="ECO:0000256" key="1">
    <source>
        <dbReference type="ARBA" id="ARBA00022679"/>
    </source>
</evidence>
<dbReference type="SUPFAM" id="SSF52172">
    <property type="entry name" value="CheY-like"/>
    <property type="match status" value="1"/>
</dbReference>
<dbReference type="NCBIfam" id="TIGR00254">
    <property type="entry name" value="GGDEF"/>
    <property type="match status" value="1"/>
</dbReference>
<dbReference type="EMBL" id="LSTO01000001">
    <property type="protein sequence ID" value="OWW21409.1"/>
    <property type="molecule type" value="Genomic_DNA"/>
</dbReference>
<dbReference type="InterPro" id="IPR052155">
    <property type="entry name" value="Biofilm_reg_signaling"/>
</dbReference>
<dbReference type="SUPFAM" id="SSF141868">
    <property type="entry name" value="EAL domain-like"/>
    <property type="match status" value="1"/>
</dbReference>
<dbReference type="CDD" id="cd01949">
    <property type="entry name" value="GGDEF"/>
    <property type="match status" value="1"/>
</dbReference>
<dbReference type="SMART" id="SM00091">
    <property type="entry name" value="PAS"/>
    <property type="match status" value="1"/>
</dbReference>
<proteinExistence type="predicted"/>
<name>A0A254TFH8_9BURK</name>
<dbReference type="GO" id="GO:0071732">
    <property type="term" value="P:cellular response to nitric oxide"/>
    <property type="evidence" value="ECO:0007669"/>
    <property type="project" value="UniProtKB-ARBA"/>
</dbReference>
<dbReference type="GO" id="GO:0016301">
    <property type="term" value="F:kinase activity"/>
    <property type="evidence" value="ECO:0007669"/>
    <property type="project" value="UniProtKB-KW"/>
</dbReference>
<sequence>MRDEIVRLKKMVQALMNRAERSTSARGSDFSLFQTAILLEDQVRRRTEDLEAALRENEKITRVLQNTSLQMEMEISQRRRVQDALFQSEQRYRTATEAAQDIFITVDDDNVIVFVNPSVQRILGYAPSQLIGRDFGTLMPPHLRTAKRNLSWNGVQVPCLHQDGSEVPLEFSFGEFVQNGRRYFTGIARDITERKRAEALREGQLRVLEMIALDAPLEESLASLQQCIEAQYEGMLSAVILPDESARLMLYCIAPSLPASFREALVGCPIGPDAGCCGSAMYRREPVIVPDVMVDPLCAGLRGIAEANGLRACWSHPIISGAGKVLGAFSVYYRHVRMPDKPELKLIELAVRIAGIAIERKQDEDYIRHMAHHDALTGLPNRLLLEDRLSQAIARAARYHALVAVLFVDLDHFKHVNDSLGHHIGDKLLQAIGERMQDCLREGDSIARLGGDEFVICLAEVSRNRDAAAVAQKIQAALAESFTVDGNVLQVGSSIGISLYPLDGADAEALLRAADAAMYDAKAKGRGNYQFFTPALNIAAQQRLTVSNQLRQALVRGEFVLYYQPQVSLRSGAIVGVEALMRWKRCQHGKHDLVSPTHFIPILEEIGLMAEAGKWVLREACMQAAAWQKMGLAPIRLAVNLSARQFAGDDIVRTVIEVLDESGLGPEWLELEITESLMFDDSERIIHAMHELKRLGVSLSLDDFGTGYSSLSYLRRFPVDRVKIDRSFVQDLTTNAGGADIVRSILALSQKLGLAAIAEGVETEAQLGYLRQQGCAEIQGYLFSPPFPAEEMTLLLRSDRRIPLFSHLPLPEHTLMVVDDDEQVGAALKRLLHKEGLHVLCASRVEDAFELLACNSVGVILADLDISGDSGIDFLARTKRLHPDSIRILLTGEAEIAAVVNAINKGAIYKILVKPWVDQFLVENIREAFALYAALKEAFVLHPVTDYGSL</sequence>
<dbReference type="InterPro" id="IPR029016">
    <property type="entry name" value="GAF-like_dom_sf"/>
</dbReference>
<evidence type="ECO:0000256" key="3">
    <source>
        <dbReference type="ARBA" id="ARBA00051114"/>
    </source>
</evidence>
<dbReference type="InterPro" id="IPR003018">
    <property type="entry name" value="GAF"/>
</dbReference>
<dbReference type="Proteomes" id="UP000197535">
    <property type="component" value="Unassembled WGS sequence"/>
</dbReference>
<dbReference type="FunFam" id="3.20.20.450:FF:000001">
    <property type="entry name" value="Cyclic di-GMP phosphodiesterase yahA"/>
    <property type="match status" value="1"/>
</dbReference>
<dbReference type="NCBIfam" id="TIGR00229">
    <property type="entry name" value="sensory_box"/>
    <property type="match status" value="1"/>
</dbReference>
<dbReference type="PANTHER" id="PTHR44757">
    <property type="entry name" value="DIGUANYLATE CYCLASE DGCP"/>
    <property type="match status" value="1"/>
</dbReference>
<gene>
    <name evidence="9" type="ORF">AYR66_19900</name>
</gene>
<dbReference type="CDD" id="cd01948">
    <property type="entry name" value="EAL"/>
    <property type="match status" value="1"/>
</dbReference>
<dbReference type="PROSITE" id="PS50112">
    <property type="entry name" value="PAS"/>
    <property type="match status" value="1"/>
</dbReference>
<dbReference type="Pfam" id="PF13426">
    <property type="entry name" value="PAS_9"/>
    <property type="match status" value="1"/>
</dbReference>
<comment type="catalytic activity">
    <reaction evidence="3">
        <text>3',3'-c-di-GMP + H2O = 5'-phosphoguanylyl(3'-&gt;5')guanosine + H(+)</text>
        <dbReference type="Rhea" id="RHEA:24902"/>
        <dbReference type="ChEBI" id="CHEBI:15377"/>
        <dbReference type="ChEBI" id="CHEBI:15378"/>
        <dbReference type="ChEBI" id="CHEBI:58754"/>
        <dbReference type="ChEBI" id="CHEBI:58805"/>
        <dbReference type="EC" id="3.1.4.52"/>
    </reaction>
    <physiologicalReaction direction="left-to-right" evidence="3">
        <dbReference type="Rhea" id="RHEA:24903"/>
    </physiologicalReaction>
</comment>
<dbReference type="SUPFAM" id="SSF55785">
    <property type="entry name" value="PYP-like sensor domain (PAS domain)"/>
    <property type="match status" value="1"/>
</dbReference>
<reference evidence="9 10" key="1">
    <citation type="submission" date="2016-02" db="EMBL/GenBank/DDBJ databases">
        <authorList>
            <person name="Wen L."/>
            <person name="He K."/>
            <person name="Yang H."/>
        </authorList>
    </citation>
    <scope>NUCLEOTIDE SEQUENCE [LARGE SCALE GENOMIC DNA]</scope>
    <source>
        <strain evidence="9 10">TSA40</strain>
    </source>
</reference>
<evidence type="ECO:0000259" key="6">
    <source>
        <dbReference type="PROSITE" id="PS50112"/>
    </source>
</evidence>
<dbReference type="InterPro" id="IPR001789">
    <property type="entry name" value="Sig_transdc_resp-reg_receiver"/>
</dbReference>
<evidence type="ECO:0000313" key="10">
    <source>
        <dbReference type="Proteomes" id="UP000197535"/>
    </source>
</evidence>
<dbReference type="AlphaFoldDB" id="A0A254TFH8"/>